<dbReference type="GO" id="GO:0016192">
    <property type="term" value="P:vesicle-mediated transport"/>
    <property type="evidence" value="ECO:0007669"/>
    <property type="project" value="InterPro"/>
</dbReference>
<dbReference type="GO" id="GO:0030674">
    <property type="term" value="F:protein-macromolecule adaptor activity"/>
    <property type="evidence" value="ECO:0007669"/>
    <property type="project" value="TreeGrafter"/>
</dbReference>
<dbReference type="PANTHER" id="PTHR28043:SF1">
    <property type="entry name" value="INCREASED RECOMBINATION CENTERS PROTEIN 6"/>
    <property type="match status" value="1"/>
</dbReference>
<evidence type="ECO:0000313" key="2">
    <source>
        <dbReference type="EMBL" id="OKL55892.1"/>
    </source>
</evidence>
<dbReference type="PANTHER" id="PTHR28043">
    <property type="entry name" value="INCREASED RECOMBINATION CENTERS PROTEIN 6"/>
    <property type="match status" value="1"/>
</dbReference>
<gene>
    <name evidence="2" type="ORF">UA08_08948</name>
</gene>
<reference evidence="2 3" key="1">
    <citation type="submission" date="2015-06" db="EMBL/GenBank/DDBJ databases">
        <title>Talaromyces atroroseus IBT 11181 draft genome.</title>
        <authorList>
            <person name="Rasmussen K.B."/>
            <person name="Rasmussen S."/>
            <person name="Petersen B."/>
            <person name="Sicheritz-Ponten T."/>
            <person name="Mortensen U.H."/>
            <person name="Thrane U."/>
        </authorList>
    </citation>
    <scope>NUCLEOTIDE SEQUENCE [LARGE SCALE GENOMIC DNA]</scope>
    <source>
        <strain evidence="2 3">IBT 11181</strain>
    </source>
</reference>
<dbReference type="EMBL" id="LFMY01000017">
    <property type="protein sequence ID" value="OKL55892.1"/>
    <property type="molecule type" value="Genomic_DNA"/>
</dbReference>
<proteinExistence type="predicted"/>
<dbReference type="Pfam" id="PF10199">
    <property type="entry name" value="Adaptin_binding"/>
    <property type="match status" value="1"/>
</dbReference>
<organism evidence="2 3">
    <name type="scientific">Talaromyces atroroseus</name>
    <dbReference type="NCBI Taxonomy" id="1441469"/>
    <lineage>
        <taxon>Eukaryota</taxon>
        <taxon>Fungi</taxon>
        <taxon>Dikarya</taxon>
        <taxon>Ascomycota</taxon>
        <taxon>Pezizomycotina</taxon>
        <taxon>Eurotiomycetes</taxon>
        <taxon>Eurotiomycetidae</taxon>
        <taxon>Eurotiales</taxon>
        <taxon>Trichocomaceae</taxon>
        <taxon>Talaromyces</taxon>
        <taxon>Talaromyces sect. Trachyspermi</taxon>
    </lineage>
</organism>
<keyword evidence="3" id="KW-1185">Reference proteome</keyword>
<dbReference type="Gene3D" id="3.40.50.11960">
    <property type="match status" value="2"/>
</dbReference>
<sequence>MPSSAAATATPSPKRITNPRRLLILTPTSHSNQTIPVLLQSLTGVLPAITPESSAVTTTADNKATTLSFAGYTTHNPLQISNKYYTADIPIWVDEIPLASSFSLSSPKKEKEEEEATQWKTSFLSREAREVRDAIGAILICVRNPKSLISGAVPREAYDEHHLSEFSSSSDRAEEVSRIISENNKDPVDRGDVEVIKDLVSIVGELKTTIEEERNGLEGREEEEEEEEEEEIGQLQGTAEVPGLLVVMDEHSSSSSSSSSPPRKRTVEDDDDDDGVDALEPFTPPWWEERLYDMGIYGFEVISWTPPSGADKAGTETQTESRNIYGELEGLPRIKEVLSTHEWGNTSLTDYNNNDDDDIMAFLAGTDRRATAEESDGFRLEVNQLEREMMGLRFAINEASRDADADDDNNSDDREDAEEELQVDNLETLMMRMKAIKDISSDLPETKRKAFAAKAVRDIMREL</sequence>
<evidence type="ECO:0000313" key="3">
    <source>
        <dbReference type="Proteomes" id="UP000214365"/>
    </source>
</evidence>
<dbReference type="OrthoDB" id="10261384at2759"/>
<dbReference type="RefSeq" id="XP_020116013.1">
    <property type="nucleotide sequence ID" value="XM_020263845.1"/>
</dbReference>
<comment type="caution">
    <text evidence="2">The sequence shown here is derived from an EMBL/GenBank/DDBJ whole genome shotgun (WGS) entry which is preliminary data.</text>
</comment>
<dbReference type="Proteomes" id="UP000214365">
    <property type="component" value="Unassembled WGS sequence"/>
</dbReference>
<dbReference type="GeneID" id="31008704"/>
<feature type="region of interest" description="Disordered" evidence="1">
    <location>
        <begin position="397"/>
        <end position="419"/>
    </location>
</feature>
<feature type="compositionally biased region" description="Acidic residues" evidence="1">
    <location>
        <begin position="268"/>
        <end position="277"/>
    </location>
</feature>
<evidence type="ECO:0008006" key="4">
    <source>
        <dbReference type="Google" id="ProtNLM"/>
    </source>
</evidence>
<name>A0A225A6A8_TALAT</name>
<dbReference type="AlphaFoldDB" id="A0A225A6A8"/>
<dbReference type="STRING" id="1441469.A0A225A6A8"/>
<accession>A0A225A6A8</accession>
<evidence type="ECO:0000256" key="1">
    <source>
        <dbReference type="SAM" id="MobiDB-lite"/>
    </source>
</evidence>
<feature type="compositionally biased region" description="Acidic residues" evidence="1">
    <location>
        <begin position="220"/>
        <end position="232"/>
    </location>
</feature>
<dbReference type="InterPro" id="IPR034627">
    <property type="entry name" value="Irc6"/>
</dbReference>
<feature type="region of interest" description="Disordered" evidence="1">
    <location>
        <begin position="211"/>
        <end position="281"/>
    </location>
</feature>
<protein>
    <recommendedName>
        <fullName evidence="4">Increased recombination centers protein 6</fullName>
    </recommendedName>
</protein>
<feature type="compositionally biased region" description="Acidic residues" evidence="1">
    <location>
        <begin position="404"/>
        <end position="419"/>
    </location>
</feature>